<protein>
    <submittedName>
        <fullName evidence="1">Uncharacterized protein</fullName>
    </submittedName>
</protein>
<reference evidence="2" key="1">
    <citation type="journal article" date="2019" name="Int. J. Syst. Evol. Microbiol.">
        <title>The Global Catalogue of Microorganisms (GCM) 10K type strain sequencing project: providing services to taxonomists for standard genome sequencing and annotation.</title>
        <authorList>
            <consortium name="The Broad Institute Genomics Platform"/>
            <consortium name="The Broad Institute Genome Sequencing Center for Infectious Disease"/>
            <person name="Wu L."/>
            <person name="Ma J."/>
        </authorList>
    </citation>
    <scope>NUCLEOTIDE SEQUENCE [LARGE SCALE GENOMIC DNA]</scope>
    <source>
        <strain evidence="2">JCM 18304</strain>
    </source>
</reference>
<dbReference type="RefSeq" id="WP_345638158.1">
    <property type="nucleotide sequence ID" value="NZ_BAABJQ010000040.1"/>
</dbReference>
<comment type="caution">
    <text evidence="1">The sequence shown here is derived from an EMBL/GenBank/DDBJ whole genome shotgun (WGS) entry which is preliminary data.</text>
</comment>
<proteinExistence type="predicted"/>
<evidence type="ECO:0000313" key="2">
    <source>
        <dbReference type="Proteomes" id="UP001501570"/>
    </source>
</evidence>
<name>A0ABP9SNT8_9ACTN</name>
<evidence type="ECO:0000313" key="1">
    <source>
        <dbReference type="EMBL" id="GAA5199837.1"/>
    </source>
</evidence>
<dbReference type="EMBL" id="BAABJQ010000040">
    <property type="protein sequence ID" value="GAA5199837.1"/>
    <property type="molecule type" value="Genomic_DNA"/>
</dbReference>
<gene>
    <name evidence="1" type="ORF">GCM10023322_76350</name>
</gene>
<organism evidence="1 2">
    <name type="scientific">Rugosimonospora acidiphila</name>
    <dbReference type="NCBI Taxonomy" id="556531"/>
    <lineage>
        <taxon>Bacteria</taxon>
        <taxon>Bacillati</taxon>
        <taxon>Actinomycetota</taxon>
        <taxon>Actinomycetes</taxon>
        <taxon>Micromonosporales</taxon>
        <taxon>Micromonosporaceae</taxon>
        <taxon>Rugosimonospora</taxon>
    </lineage>
</organism>
<sequence>MNADPTTNMMVFLLARGEGEHAMAAGPTQADDCARRAWAQVSREYQARPDEVSEIYSEWEVSDDDNHFIAVTFPRARLSHSFSRPTNGDWASAFASAGQAIQQAQQRQEAQDAVGRMEHVREHGELLPVLWSASAPNTPLMRSTMPYWALVQERLFFALATVGQTPNGNIGMNHLTNEGHRQAGSPPLPELFGQAADGLRRGLRIDSHAAEQGQLLTMRRAGGMAASAVALPDFHQRMSQLLGDERIVVALPGPDELAVAGAGSGWPETLRQMVLSSPYPTNELAPSLLLIDRSGIQLLAERGQ</sequence>
<accession>A0ABP9SNT8</accession>
<keyword evidence="2" id="KW-1185">Reference proteome</keyword>
<dbReference type="Proteomes" id="UP001501570">
    <property type="component" value="Unassembled WGS sequence"/>
</dbReference>